<feature type="compositionally biased region" description="Low complexity" evidence="1">
    <location>
        <begin position="53"/>
        <end position="67"/>
    </location>
</feature>
<evidence type="ECO:0000256" key="2">
    <source>
        <dbReference type="SAM" id="SignalP"/>
    </source>
</evidence>
<feature type="compositionally biased region" description="Low complexity" evidence="1">
    <location>
        <begin position="16"/>
        <end position="32"/>
    </location>
</feature>
<evidence type="ECO:0000313" key="4">
    <source>
        <dbReference type="Proteomes" id="UP000622552"/>
    </source>
</evidence>
<dbReference type="AlphaFoldDB" id="A0A8J7GUH2"/>
<protein>
    <recommendedName>
        <fullName evidence="5">DUF3761 domain-containing protein</fullName>
    </recommendedName>
</protein>
<dbReference type="EMBL" id="JADOUF010000001">
    <property type="protein sequence ID" value="MBG6139745.1"/>
    <property type="molecule type" value="Genomic_DNA"/>
</dbReference>
<dbReference type="RefSeq" id="WP_197006364.1">
    <property type="nucleotide sequence ID" value="NZ_BONS01000006.1"/>
</dbReference>
<sequence length="139" mass="13994">MAVPALLLAVLTACQPAASAPEQSPQPAATTQEAVPYVAPTTSAPAPAPTTPAAPTSKAPEAKVAPPANAPAPPKPVTCGEGYYLNSDGKCVQRPVQAPQPPAGASAECNDGTYSFSAHRRGTCSSHGGVKRWLKDLPA</sequence>
<evidence type="ECO:0008006" key="5">
    <source>
        <dbReference type="Google" id="ProtNLM"/>
    </source>
</evidence>
<feature type="region of interest" description="Disordered" evidence="1">
    <location>
        <begin position="16"/>
        <end position="79"/>
    </location>
</feature>
<dbReference type="InterPro" id="IPR022236">
    <property type="entry name" value="DUF3761"/>
</dbReference>
<dbReference type="Proteomes" id="UP000622552">
    <property type="component" value="Unassembled WGS sequence"/>
</dbReference>
<gene>
    <name evidence="3" type="ORF">IW245_005939</name>
</gene>
<name>A0A8J7GUH2_9ACTN</name>
<comment type="caution">
    <text evidence="3">The sequence shown here is derived from an EMBL/GenBank/DDBJ whole genome shotgun (WGS) entry which is preliminary data.</text>
</comment>
<reference evidence="3" key="1">
    <citation type="submission" date="2020-11" db="EMBL/GenBank/DDBJ databases">
        <title>Sequencing the genomes of 1000 actinobacteria strains.</title>
        <authorList>
            <person name="Klenk H.-P."/>
        </authorList>
    </citation>
    <scope>NUCLEOTIDE SEQUENCE</scope>
    <source>
        <strain evidence="3">DSM 45356</strain>
    </source>
</reference>
<dbReference type="Pfam" id="PF12587">
    <property type="entry name" value="DUF3761"/>
    <property type="match status" value="1"/>
</dbReference>
<proteinExistence type="predicted"/>
<feature type="signal peptide" evidence="2">
    <location>
        <begin position="1"/>
        <end position="19"/>
    </location>
</feature>
<keyword evidence="2" id="KW-0732">Signal</keyword>
<keyword evidence="4" id="KW-1185">Reference proteome</keyword>
<feature type="chain" id="PRO_5035152521" description="DUF3761 domain-containing protein" evidence="2">
    <location>
        <begin position="20"/>
        <end position="139"/>
    </location>
</feature>
<evidence type="ECO:0000256" key="1">
    <source>
        <dbReference type="SAM" id="MobiDB-lite"/>
    </source>
</evidence>
<organism evidence="3 4">
    <name type="scientific">Longispora fulva</name>
    <dbReference type="NCBI Taxonomy" id="619741"/>
    <lineage>
        <taxon>Bacteria</taxon>
        <taxon>Bacillati</taxon>
        <taxon>Actinomycetota</taxon>
        <taxon>Actinomycetes</taxon>
        <taxon>Micromonosporales</taxon>
        <taxon>Micromonosporaceae</taxon>
        <taxon>Longispora</taxon>
    </lineage>
</organism>
<accession>A0A8J7GUH2</accession>
<evidence type="ECO:0000313" key="3">
    <source>
        <dbReference type="EMBL" id="MBG6139745.1"/>
    </source>
</evidence>